<keyword evidence="3" id="KW-1185">Reference proteome</keyword>
<evidence type="ECO:0000313" key="2">
    <source>
        <dbReference type="EMBL" id="KAK4222662.1"/>
    </source>
</evidence>
<dbReference type="PANTHER" id="PTHR39697">
    <property type="entry name" value="RICIN B LECTIN DOMAIN-CONTAINING PROTEIN-RELATED"/>
    <property type="match status" value="1"/>
</dbReference>
<accession>A0AAN6YT91</accession>
<protein>
    <submittedName>
        <fullName evidence="2">Uncharacterized protein</fullName>
    </submittedName>
</protein>
<reference evidence="2" key="2">
    <citation type="submission" date="2023-05" db="EMBL/GenBank/DDBJ databases">
        <authorList>
            <consortium name="Lawrence Berkeley National Laboratory"/>
            <person name="Steindorff A."/>
            <person name="Hensen N."/>
            <person name="Bonometti L."/>
            <person name="Westerberg I."/>
            <person name="Brannstrom I.O."/>
            <person name="Guillou S."/>
            <person name="Cros-Aarteil S."/>
            <person name="Calhoun S."/>
            <person name="Haridas S."/>
            <person name="Kuo A."/>
            <person name="Mondo S."/>
            <person name="Pangilinan J."/>
            <person name="Riley R."/>
            <person name="Labutti K."/>
            <person name="Andreopoulos B."/>
            <person name="Lipzen A."/>
            <person name="Chen C."/>
            <person name="Yanf M."/>
            <person name="Daum C."/>
            <person name="Ng V."/>
            <person name="Clum A."/>
            <person name="Ohm R."/>
            <person name="Martin F."/>
            <person name="Silar P."/>
            <person name="Natvig D."/>
            <person name="Lalanne C."/>
            <person name="Gautier V."/>
            <person name="Ament-Velasquez S.L."/>
            <person name="Kruys A."/>
            <person name="Hutchinson M.I."/>
            <person name="Powell A.J."/>
            <person name="Barry K."/>
            <person name="Miller A.N."/>
            <person name="Grigoriev I.V."/>
            <person name="Debuchy R."/>
            <person name="Gladieux P."/>
            <person name="Thoren M.H."/>
            <person name="Johannesson H."/>
        </authorList>
    </citation>
    <scope>NUCLEOTIDE SEQUENCE</scope>
    <source>
        <strain evidence="2">CBS 990.96</strain>
    </source>
</reference>
<dbReference type="EMBL" id="MU865460">
    <property type="protein sequence ID" value="KAK4222662.1"/>
    <property type="molecule type" value="Genomic_DNA"/>
</dbReference>
<proteinExistence type="predicted"/>
<name>A0AAN6YT91_9PEZI</name>
<feature type="region of interest" description="Disordered" evidence="1">
    <location>
        <begin position="17"/>
        <end position="36"/>
    </location>
</feature>
<dbReference type="AlphaFoldDB" id="A0AAN6YT91"/>
<sequence length="206" mass="22925">MVSSTLSSSLIMSSVSSTTCGRATPDSGMTVTSNSHVLPTTSQNSIGQIPRTIYLKGSIPSPNKMFMLTDHKFEYALSVQDVDLKFVEIAADNSIHSGMLCWPLLWFCTENRGWLGLRNAASGKYLGVTHIRSHTRVLASDSEPRTNNRLNIRLDTEGRGYTLQIFHDERMAHVTCEQTEIEKGPGRLDINSSTKTPMLWNFTEII</sequence>
<feature type="compositionally biased region" description="Polar residues" evidence="1">
    <location>
        <begin position="27"/>
        <end position="36"/>
    </location>
</feature>
<reference evidence="2" key="1">
    <citation type="journal article" date="2023" name="Mol. Phylogenet. Evol.">
        <title>Genome-scale phylogeny and comparative genomics of the fungal order Sordariales.</title>
        <authorList>
            <person name="Hensen N."/>
            <person name="Bonometti L."/>
            <person name="Westerberg I."/>
            <person name="Brannstrom I.O."/>
            <person name="Guillou S."/>
            <person name="Cros-Aarteil S."/>
            <person name="Calhoun S."/>
            <person name="Haridas S."/>
            <person name="Kuo A."/>
            <person name="Mondo S."/>
            <person name="Pangilinan J."/>
            <person name="Riley R."/>
            <person name="LaButti K."/>
            <person name="Andreopoulos B."/>
            <person name="Lipzen A."/>
            <person name="Chen C."/>
            <person name="Yan M."/>
            <person name="Daum C."/>
            <person name="Ng V."/>
            <person name="Clum A."/>
            <person name="Steindorff A."/>
            <person name="Ohm R.A."/>
            <person name="Martin F."/>
            <person name="Silar P."/>
            <person name="Natvig D.O."/>
            <person name="Lalanne C."/>
            <person name="Gautier V."/>
            <person name="Ament-Velasquez S.L."/>
            <person name="Kruys A."/>
            <person name="Hutchinson M.I."/>
            <person name="Powell A.J."/>
            <person name="Barry K."/>
            <person name="Miller A.N."/>
            <person name="Grigoriev I.V."/>
            <person name="Debuchy R."/>
            <person name="Gladieux P."/>
            <person name="Hiltunen Thoren M."/>
            <person name="Johannesson H."/>
        </authorList>
    </citation>
    <scope>NUCLEOTIDE SEQUENCE</scope>
    <source>
        <strain evidence="2">CBS 990.96</strain>
    </source>
</reference>
<dbReference type="Proteomes" id="UP001301958">
    <property type="component" value="Unassembled WGS sequence"/>
</dbReference>
<gene>
    <name evidence="2" type="ORF">QBC38DRAFT_489330</name>
</gene>
<evidence type="ECO:0000256" key="1">
    <source>
        <dbReference type="SAM" id="MobiDB-lite"/>
    </source>
</evidence>
<evidence type="ECO:0000313" key="3">
    <source>
        <dbReference type="Proteomes" id="UP001301958"/>
    </source>
</evidence>
<organism evidence="2 3">
    <name type="scientific">Podospora fimiseda</name>
    <dbReference type="NCBI Taxonomy" id="252190"/>
    <lineage>
        <taxon>Eukaryota</taxon>
        <taxon>Fungi</taxon>
        <taxon>Dikarya</taxon>
        <taxon>Ascomycota</taxon>
        <taxon>Pezizomycotina</taxon>
        <taxon>Sordariomycetes</taxon>
        <taxon>Sordariomycetidae</taxon>
        <taxon>Sordariales</taxon>
        <taxon>Podosporaceae</taxon>
        <taxon>Podospora</taxon>
    </lineage>
</organism>
<dbReference type="PANTHER" id="PTHR39697:SF1">
    <property type="entry name" value="RICIN B LECTIN DOMAIN-CONTAINING PROTEIN"/>
    <property type="match status" value="1"/>
</dbReference>
<comment type="caution">
    <text evidence="2">The sequence shown here is derived from an EMBL/GenBank/DDBJ whole genome shotgun (WGS) entry which is preliminary data.</text>
</comment>